<evidence type="ECO:0000259" key="14">
    <source>
        <dbReference type="Pfam" id="PF22492"/>
    </source>
</evidence>
<sequence>MMACNKNENTEVNPNEGAQATLTVKVDTSSSLRAIGAVPADGTVKSLEVFVYAGDVLEGYGKADNATEVKDIKVTTGNRKMVVVANANLGKVNSLKALMAKKVEGKVAVFGAPEGDQVDIAMTSETKDITIKAGKNVYGLAAGAEDNNLSTDPLELVKVPARISLISAKTEFAEPFTGWTFEPKAIFVFNVPGNTNYFGSPLAIDGDHFSGIDMTAWTGDLLAPGTTKVNAALFDAVDDLSTITENNPAYYYSFENREGSEAVVLTIKGKLKNADGEYVSGEPFADASGFTYYSILVNADRAGYTYTGEDTAIGYLKRNTDYRLSVTIKRPGTGDPTTPPAETATLDVKVEVKPWTKVSQTVVY</sequence>
<evidence type="ECO:0000313" key="15">
    <source>
        <dbReference type="EMBL" id="KGN79746.1"/>
    </source>
</evidence>
<evidence type="ECO:0000256" key="12">
    <source>
        <dbReference type="ARBA" id="ARBA00045723"/>
    </source>
</evidence>
<evidence type="ECO:0000256" key="3">
    <source>
        <dbReference type="ARBA" id="ARBA00006011"/>
    </source>
</evidence>
<comment type="similarity">
    <text evidence="3">Belongs to the bacteroidetes fimbrillin superfamily. FimA/Mfa1 family.</text>
</comment>
<evidence type="ECO:0000256" key="10">
    <source>
        <dbReference type="ARBA" id="ARBA00023288"/>
    </source>
</evidence>
<evidence type="ECO:0000256" key="2">
    <source>
        <dbReference type="ARBA" id="ARBA00004561"/>
    </source>
</evidence>
<dbReference type="PRINTS" id="PR01737">
    <property type="entry name" value="FIMBRILLIN"/>
</dbReference>
<accession>A0A0A2ELK8</accession>
<dbReference type="Proteomes" id="UP000030125">
    <property type="component" value="Unassembled WGS sequence"/>
</dbReference>
<dbReference type="Gene3D" id="2.60.40.2580">
    <property type="match status" value="1"/>
</dbReference>
<keyword evidence="4" id="KW-0732">Signal</keyword>
<evidence type="ECO:0000256" key="5">
    <source>
        <dbReference type="ARBA" id="ARBA00023026"/>
    </source>
</evidence>
<feature type="domain" description="Major fimbrial subunit protein N-terminal" evidence="13">
    <location>
        <begin position="20"/>
        <end position="156"/>
    </location>
</feature>
<keyword evidence="5" id="KW-0843">Virulence</keyword>
<comment type="subcellular location">
    <subcellularLocation>
        <location evidence="1">Cell outer membrane</location>
    </subcellularLocation>
    <subcellularLocation>
        <location evidence="2">Fimbrium</location>
    </subcellularLocation>
</comment>
<proteinExistence type="inferred from homology"/>
<dbReference type="GO" id="GO:0009289">
    <property type="term" value="C:pilus"/>
    <property type="evidence" value="ECO:0007669"/>
    <property type="project" value="UniProtKB-SubCell"/>
</dbReference>
<evidence type="ECO:0000256" key="7">
    <source>
        <dbReference type="ARBA" id="ARBA00023139"/>
    </source>
</evidence>
<keyword evidence="7" id="KW-0564">Palmitate</keyword>
<comment type="function">
    <text evidence="12">Structural subunit of the major fimbriae. These long, filamentous pili are attached to the cell surface; they mediate biofilm formation, adhesion onto host cells and onto other bacteria that are part of the oral microbiome. They play an important role in the invasion of periodontal tissues. Fimbriae and their constituents are major virulence factors. FimA proteins from different strains have highly divergent sequences, and this has been used for classification. The sequence-based classification correlates with pathogenicity.</text>
</comment>
<dbReference type="Pfam" id="PF06321">
    <property type="entry name" value="P_gingi_FimA"/>
    <property type="match status" value="1"/>
</dbReference>
<keyword evidence="8" id="KW-0998">Cell outer membrane</keyword>
<evidence type="ECO:0000256" key="8">
    <source>
        <dbReference type="ARBA" id="ARBA00023237"/>
    </source>
</evidence>
<evidence type="ECO:0000259" key="13">
    <source>
        <dbReference type="Pfam" id="PF06321"/>
    </source>
</evidence>
<comment type="caution">
    <text evidence="15">The sequence shown here is derived from an EMBL/GenBank/DDBJ whole genome shotgun (WGS) entry which is preliminary data.</text>
</comment>
<evidence type="ECO:0000256" key="4">
    <source>
        <dbReference type="ARBA" id="ARBA00022729"/>
    </source>
</evidence>
<feature type="domain" description="Major fimbrium subunit FimA C-terminal" evidence="14">
    <location>
        <begin position="166"/>
        <end position="355"/>
    </location>
</feature>
<dbReference type="GO" id="GO:0005198">
    <property type="term" value="F:structural molecule activity"/>
    <property type="evidence" value="ECO:0007669"/>
    <property type="project" value="InterPro"/>
</dbReference>
<protein>
    <recommendedName>
        <fullName evidence="11">Fimbrillin</fullName>
    </recommendedName>
</protein>
<dbReference type="AlphaFoldDB" id="A0A0A2ELK8"/>
<keyword evidence="10" id="KW-0449">Lipoprotein</keyword>
<gene>
    <name evidence="15" type="ORF">HQ35_07010</name>
</gene>
<evidence type="ECO:0000256" key="11">
    <source>
        <dbReference type="ARBA" id="ARBA00029664"/>
    </source>
</evidence>
<reference evidence="15 16" key="1">
    <citation type="submission" date="2014-08" db="EMBL/GenBank/DDBJ databases">
        <title>Porphyromonas cangingivalis strain:COT-109_OH1386 Genome sequencing.</title>
        <authorList>
            <person name="Wallis C."/>
            <person name="Deusch O."/>
            <person name="O'Flynn C."/>
            <person name="Davis I."/>
            <person name="Jospin G."/>
            <person name="Darling A.E."/>
            <person name="Coil D.A."/>
            <person name="Alexiev A."/>
            <person name="Horsfall A."/>
            <person name="Kirkwood N."/>
            <person name="Harris S."/>
            <person name="Eisen J.A."/>
        </authorList>
    </citation>
    <scope>NUCLEOTIDE SEQUENCE [LARGE SCALE GENOMIC DNA]</scope>
    <source>
        <strain evidence="16">COT-109 OH1386</strain>
    </source>
</reference>
<dbReference type="InterPro" id="IPR029141">
    <property type="entry name" value="FimA_N"/>
</dbReference>
<organism evidence="15 16">
    <name type="scientific">Porphyromonas cangingivalis</name>
    <dbReference type="NCBI Taxonomy" id="36874"/>
    <lineage>
        <taxon>Bacteria</taxon>
        <taxon>Pseudomonadati</taxon>
        <taxon>Bacteroidota</taxon>
        <taxon>Bacteroidia</taxon>
        <taxon>Bacteroidales</taxon>
        <taxon>Porphyromonadaceae</taxon>
        <taxon>Porphyromonas</taxon>
    </lineage>
</organism>
<dbReference type="Pfam" id="PF22492">
    <property type="entry name" value="FimA4_C"/>
    <property type="match status" value="1"/>
</dbReference>
<evidence type="ECO:0000256" key="9">
    <source>
        <dbReference type="ARBA" id="ARBA00023263"/>
    </source>
</evidence>
<dbReference type="InterPro" id="IPR008110">
    <property type="entry name" value="Fimbrillin"/>
</dbReference>
<keyword evidence="6" id="KW-0472">Membrane</keyword>
<evidence type="ECO:0000256" key="6">
    <source>
        <dbReference type="ARBA" id="ARBA00023136"/>
    </source>
</evidence>
<dbReference type="InterPro" id="IPR053878">
    <property type="entry name" value="FimA_C"/>
</dbReference>
<dbReference type="Gene3D" id="2.60.40.3690">
    <property type="match status" value="1"/>
</dbReference>
<dbReference type="GO" id="GO:0009279">
    <property type="term" value="C:cell outer membrane"/>
    <property type="evidence" value="ECO:0007669"/>
    <property type="project" value="UniProtKB-SubCell"/>
</dbReference>
<keyword evidence="16" id="KW-1185">Reference proteome</keyword>
<name>A0A0A2ELK8_PORCN</name>
<evidence type="ECO:0000256" key="1">
    <source>
        <dbReference type="ARBA" id="ARBA00004442"/>
    </source>
</evidence>
<evidence type="ECO:0000313" key="16">
    <source>
        <dbReference type="Proteomes" id="UP000030125"/>
    </source>
</evidence>
<dbReference type="EMBL" id="JQJD01000047">
    <property type="protein sequence ID" value="KGN79746.1"/>
    <property type="molecule type" value="Genomic_DNA"/>
</dbReference>
<dbReference type="GO" id="GO:0007155">
    <property type="term" value="P:cell adhesion"/>
    <property type="evidence" value="ECO:0007669"/>
    <property type="project" value="InterPro"/>
</dbReference>
<keyword evidence="9" id="KW-0281">Fimbrium</keyword>